<dbReference type="AlphaFoldDB" id="A0A6M6DZR4"/>
<evidence type="ECO:0000313" key="2">
    <source>
        <dbReference type="Proteomes" id="UP000501076"/>
    </source>
</evidence>
<geneLocation type="plasmid" evidence="2">
    <name>pfdu301a</name>
</geneLocation>
<keyword evidence="1" id="KW-0614">Plasmid</keyword>
<protein>
    <submittedName>
        <fullName evidence="1">Spo0E family sporulation regulatory protein-aspartic acid phosphatase</fullName>
    </submittedName>
</protein>
<dbReference type="EMBL" id="CP045273">
    <property type="protein sequence ID" value="QJX80232.1"/>
    <property type="molecule type" value="Genomic_DNA"/>
</dbReference>
<dbReference type="InterPro" id="IPR037208">
    <property type="entry name" value="Spo0E-like_sf"/>
</dbReference>
<dbReference type="RefSeq" id="WP_171778215.1">
    <property type="nucleotide sequence ID" value="NZ_CP045273.1"/>
</dbReference>
<dbReference type="Gene3D" id="4.10.280.10">
    <property type="entry name" value="Helix-loop-helix DNA-binding domain"/>
    <property type="match status" value="1"/>
</dbReference>
<dbReference type="InterPro" id="IPR018540">
    <property type="entry name" value="Spo0E-like"/>
</dbReference>
<dbReference type="GO" id="GO:0046983">
    <property type="term" value="F:protein dimerization activity"/>
    <property type="evidence" value="ECO:0007669"/>
    <property type="project" value="InterPro"/>
</dbReference>
<dbReference type="GO" id="GO:0043937">
    <property type="term" value="P:regulation of sporulation"/>
    <property type="evidence" value="ECO:0007669"/>
    <property type="project" value="InterPro"/>
</dbReference>
<organism evidence="1 2">
    <name type="scientific">Priestia megaterium</name>
    <name type="common">Bacillus megaterium</name>
    <dbReference type="NCBI Taxonomy" id="1404"/>
    <lineage>
        <taxon>Bacteria</taxon>
        <taxon>Bacillati</taxon>
        <taxon>Bacillota</taxon>
        <taxon>Bacilli</taxon>
        <taxon>Bacillales</taxon>
        <taxon>Bacillaceae</taxon>
        <taxon>Priestia</taxon>
    </lineage>
</organism>
<sequence>MNIQKDIYVNRLPLKEKIEYFRNEMVSTGLKEGFSSPKTVEISQNLDALLNKLLEISKF</sequence>
<dbReference type="Pfam" id="PF09388">
    <property type="entry name" value="SpoOE-like"/>
    <property type="match status" value="1"/>
</dbReference>
<reference evidence="1 2" key="1">
    <citation type="submission" date="2019-10" db="EMBL/GenBank/DDBJ databases">
        <title>Complete genome sequences for adaption low water activity.</title>
        <authorList>
            <person name="Zhao L."/>
            <person name="Zhong J."/>
        </authorList>
    </citation>
    <scope>NUCLEOTIDE SEQUENCE [LARGE SCALE GENOMIC DNA]</scope>
    <source>
        <strain evidence="1 2">FDU301</strain>
        <plasmid evidence="2">pfdu301a</plasmid>
    </source>
</reference>
<dbReference type="Proteomes" id="UP000501076">
    <property type="component" value="Plasmid pFDU301A"/>
</dbReference>
<name>A0A6M6DZR4_PRIMG</name>
<dbReference type="InterPro" id="IPR036638">
    <property type="entry name" value="HLH_DNA-bd_sf"/>
</dbReference>
<evidence type="ECO:0000313" key="1">
    <source>
        <dbReference type="EMBL" id="QJX80232.1"/>
    </source>
</evidence>
<proteinExistence type="predicted"/>
<accession>A0A6M6DZR4</accession>
<gene>
    <name evidence="1" type="ORF">FDZ14_29485</name>
</gene>
<dbReference type="SUPFAM" id="SSF140500">
    <property type="entry name" value="BAS1536-like"/>
    <property type="match status" value="1"/>
</dbReference>